<dbReference type="AlphaFoldDB" id="A0AAJ0FRD5"/>
<reference evidence="2" key="1">
    <citation type="submission" date="2023-06" db="EMBL/GenBank/DDBJ databases">
        <title>Genome-scale phylogeny and comparative genomics of the fungal order Sordariales.</title>
        <authorList>
            <consortium name="Lawrence Berkeley National Laboratory"/>
            <person name="Hensen N."/>
            <person name="Bonometti L."/>
            <person name="Westerberg I."/>
            <person name="Brannstrom I.O."/>
            <person name="Guillou S."/>
            <person name="Cros-Aarteil S."/>
            <person name="Calhoun S."/>
            <person name="Haridas S."/>
            <person name="Kuo A."/>
            <person name="Mondo S."/>
            <person name="Pangilinan J."/>
            <person name="Riley R."/>
            <person name="Labutti K."/>
            <person name="Andreopoulos B."/>
            <person name="Lipzen A."/>
            <person name="Chen C."/>
            <person name="Yanf M."/>
            <person name="Daum C."/>
            <person name="Ng V."/>
            <person name="Clum A."/>
            <person name="Steindorff A."/>
            <person name="Ohm R."/>
            <person name="Martin F."/>
            <person name="Silar P."/>
            <person name="Natvig D."/>
            <person name="Lalanne C."/>
            <person name="Gautier V."/>
            <person name="Ament-Velasquez S.L."/>
            <person name="Kruys A."/>
            <person name="Hutchinson M.I."/>
            <person name="Powell A.J."/>
            <person name="Barry K."/>
            <person name="Miller A.N."/>
            <person name="Grigoriev I.V."/>
            <person name="Debuchy R."/>
            <person name="Gladieux P."/>
            <person name="Thoren M.H."/>
            <person name="Johannesson H."/>
        </authorList>
    </citation>
    <scope>NUCLEOTIDE SEQUENCE</scope>
    <source>
        <strain evidence="2">8032-3</strain>
    </source>
</reference>
<dbReference type="InterPro" id="IPR021122">
    <property type="entry name" value="RNA_ligase_dom_REL/Rnl2"/>
</dbReference>
<proteinExistence type="predicted"/>
<dbReference type="EMBL" id="MU839001">
    <property type="protein sequence ID" value="KAK1770025.1"/>
    <property type="molecule type" value="Genomic_DNA"/>
</dbReference>
<dbReference type="SUPFAM" id="SSF56091">
    <property type="entry name" value="DNA ligase/mRNA capping enzyme, catalytic domain"/>
    <property type="match status" value="1"/>
</dbReference>
<gene>
    <name evidence="2" type="ORF">QBC33DRAFT_310195</name>
</gene>
<organism evidence="2 3">
    <name type="scientific">Phialemonium atrogriseum</name>
    <dbReference type="NCBI Taxonomy" id="1093897"/>
    <lineage>
        <taxon>Eukaryota</taxon>
        <taxon>Fungi</taxon>
        <taxon>Dikarya</taxon>
        <taxon>Ascomycota</taxon>
        <taxon>Pezizomycotina</taxon>
        <taxon>Sordariomycetes</taxon>
        <taxon>Sordariomycetidae</taxon>
        <taxon>Cephalothecales</taxon>
        <taxon>Cephalothecaceae</taxon>
        <taxon>Phialemonium</taxon>
    </lineage>
</organism>
<protein>
    <submittedName>
        <fullName evidence="2">RNA ligase-domain-containing protein</fullName>
    </submittedName>
</protein>
<accession>A0AAJ0FRD5</accession>
<dbReference type="Pfam" id="PF21189">
    <property type="entry name" value="PHA02142"/>
    <property type="match status" value="1"/>
</dbReference>
<name>A0AAJ0FRD5_9PEZI</name>
<evidence type="ECO:0000313" key="3">
    <source>
        <dbReference type="Proteomes" id="UP001244011"/>
    </source>
</evidence>
<dbReference type="RefSeq" id="XP_060286238.1">
    <property type="nucleotide sequence ID" value="XM_060423470.1"/>
</dbReference>
<dbReference type="Pfam" id="PF09414">
    <property type="entry name" value="RNA_ligase"/>
    <property type="match status" value="1"/>
</dbReference>
<evidence type="ECO:0000313" key="2">
    <source>
        <dbReference type="EMBL" id="KAK1770025.1"/>
    </source>
</evidence>
<dbReference type="GO" id="GO:0016874">
    <property type="term" value="F:ligase activity"/>
    <property type="evidence" value="ECO:0007669"/>
    <property type="project" value="UniProtKB-KW"/>
</dbReference>
<comment type="caution">
    <text evidence="2">The sequence shown here is derived from an EMBL/GenBank/DDBJ whole genome shotgun (WGS) entry which is preliminary data.</text>
</comment>
<dbReference type="Gene3D" id="3.30.470.30">
    <property type="entry name" value="DNA ligase/mRNA capping enzyme"/>
    <property type="match status" value="1"/>
</dbReference>
<keyword evidence="2" id="KW-0436">Ligase</keyword>
<evidence type="ECO:0000259" key="1">
    <source>
        <dbReference type="Pfam" id="PF09414"/>
    </source>
</evidence>
<dbReference type="Proteomes" id="UP001244011">
    <property type="component" value="Unassembled WGS sequence"/>
</dbReference>
<keyword evidence="3" id="KW-1185">Reference proteome</keyword>
<sequence length="390" mass="44193">MDTTVDTSPPRPVRKLVTVRQIREKERLKNHRYDVLHIDGWTVIVPANEYEEGQLVVYFEIDSFLPATNRLFGEYMFNRMEVQDGIYGHRVRSRTVDRAISQGVVFALDRVPEVNGVLEDLTRKLGRKEALKSIFNMSFEKELRVKKWEVVMDDNNPEASLGRPPTFFPQPGCERAQNIIGLFSPGGRYLDRVFQVTEKLDGVTMSIYTVRSGSRWYDSLTALPEGCGMAMEQKHGRVGVCSRSHDFIDNGRNLYWEVAKKLGLPEKISQIGDNVVVQGELCGPSIQGNSLRLPEGEHAFIVFGIWDIERQQEMRPKNVIAICNRLGIAHVPVLEYSTVRQFAPSMEALIKKADGIGTNGTVREGFVFKSANGKEQFKVISNNWLILTGK</sequence>
<feature type="domain" description="RNA ligase" evidence="1">
    <location>
        <begin position="194"/>
        <end position="379"/>
    </location>
</feature>
<dbReference type="GeneID" id="85306657"/>